<reference evidence="3 4" key="1">
    <citation type="submission" date="2020-01" db="EMBL/GenBank/DDBJ databases">
        <title>Genome analysis of Anaerocolumna sp. CBA3638.</title>
        <authorList>
            <person name="Kim J."/>
            <person name="Roh S.W."/>
        </authorList>
    </citation>
    <scope>NUCLEOTIDE SEQUENCE [LARGE SCALE GENOMIC DNA]</scope>
    <source>
        <strain evidence="3 4">CBA3638</strain>
    </source>
</reference>
<evidence type="ECO:0000256" key="1">
    <source>
        <dbReference type="SAM" id="Coils"/>
    </source>
</evidence>
<protein>
    <recommendedName>
        <fullName evidence="5">Type II secretion system protein GspF domain-containing protein</fullName>
    </recommendedName>
</protein>
<feature type="coiled-coil region" evidence="1">
    <location>
        <begin position="427"/>
        <end position="454"/>
    </location>
</feature>
<proteinExistence type="predicted"/>
<organism evidence="3 4">
    <name type="scientific">Anaerocolumna sedimenticola</name>
    <dbReference type="NCBI Taxonomy" id="2696063"/>
    <lineage>
        <taxon>Bacteria</taxon>
        <taxon>Bacillati</taxon>
        <taxon>Bacillota</taxon>
        <taxon>Clostridia</taxon>
        <taxon>Lachnospirales</taxon>
        <taxon>Lachnospiraceae</taxon>
        <taxon>Anaerocolumna</taxon>
    </lineage>
</organism>
<dbReference type="EMBL" id="CP048000">
    <property type="protein sequence ID" value="QHQ60247.1"/>
    <property type="molecule type" value="Genomic_DNA"/>
</dbReference>
<keyword evidence="2" id="KW-0472">Membrane</keyword>
<feature type="transmembrane region" description="Helical" evidence="2">
    <location>
        <begin position="463"/>
        <end position="484"/>
    </location>
</feature>
<dbReference type="RefSeq" id="WP_161837083.1">
    <property type="nucleotide sequence ID" value="NZ_CP048000.1"/>
</dbReference>
<evidence type="ECO:0000313" key="4">
    <source>
        <dbReference type="Proteomes" id="UP000464314"/>
    </source>
</evidence>
<keyword evidence="1" id="KW-0175">Coiled coil</keyword>
<feature type="transmembrane region" description="Helical" evidence="2">
    <location>
        <begin position="307"/>
        <end position="325"/>
    </location>
</feature>
<evidence type="ECO:0000256" key="2">
    <source>
        <dbReference type="SAM" id="Phobius"/>
    </source>
</evidence>
<gene>
    <name evidence="3" type="ORF">Ana3638_05185</name>
</gene>
<feature type="transmembrane region" description="Helical" evidence="2">
    <location>
        <begin position="6"/>
        <end position="23"/>
    </location>
</feature>
<feature type="transmembrane region" description="Helical" evidence="2">
    <location>
        <begin position="87"/>
        <end position="106"/>
    </location>
</feature>
<dbReference type="AlphaFoldDB" id="A0A6P1TIW5"/>
<keyword evidence="2" id="KW-0812">Transmembrane</keyword>
<accession>A0A6P1TIW5</accession>
<evidence type="ECO:0000313" key="3">
    <source>
        <dbReference type="EMBL" id="QHQ60247.1"/>
    </source>
</evidence>
<sequence>MILLNILILIFFVIVWIISKNYNKDDIQKLNKNEHKLVAFYPLGLFLMDKLRIDKNKDSHHLEEPLRALYVGNQLDYIKKMYLCNKVVITVLIIFLANFFALLSNFQAITNKQLLDGKYLQRPGYENGSKSVELKVNVSDKDSTILEEDMELDLEEKHYTKKELNQKFEYAKKYIDNRILNKNESSEKIISDLNFISRIPDTGLAVTWTTGDNNIIDAKGTLHNEVLDEELLIWVTAHISYENYSEEYTRYFKVLPKQYTREELTRKKLTDALNEANEQSKTKDRLTLPDSINKLHISWAEREDKTGWLLLPFGIVLAYIMFKLMDRDLYDKVEKRNREMLLDYPEIINKFTLLVGAGMSLSNAWSKITRDYKEKGAKTRYAYEEMNITYGELTLGTSEITAYERFGRRVKLIPYLRFSSLLAQNVKKGSSELLRQLELEAAEAFEERKELAKRMGEEAGTKLLVPMMLMLIIVLVIILIPAFISLQL</sequence>
<dbReference type="Proteomes" id="UP000464314">
    <property type="component" value="Chromosome"/>
</dbReference>
<keyword evidence="2" id="KW-1133">Transmembrane helix</keyword>
<dbReference type="KEGG" id="anr:Ana3638_05185"/>
<name>A0A6P1TIW5_9FIRM</name>
<keyword evidence="4" id="KW-1185">Reference proteome</keyword>
<evidence type="ECO:0008006" key="5">
    <source>
        <dbReference type="Google" id="ProtNLM"/>
    </source>
</evidence>